<dbReference type="Proteomes" id="UP000182725">
    <property type="component" value="Unassembled WGS sequence"/>
</dbReference>
<feature type="transmembrane region" description="Helical" evidence="2">
    <location>
        <begin position="108"/>
        <end position="131"/>
    </location>
</feature>
<feature type="compositionally biased region" description="Pro residues" evidence="1">
    <location>
        <begin position="1"/>
        <end position="11"/>
    </location>
</feature>
<protein>
    <submittedName>
        <fullName evidence="4">LytR cell envelope-related transcriptional attenuator</fullName>
    </submittedName>
</protein>
<feature type="region of interest" description="Disordered" evidence="1">
    <location>
        <begin position="1"/>
        <end position="55"/>
    </location>
</feature>
<sequence>MTSPPAGPPSGTPAKKNDGANPATEGGAPSTSGTADAVALSAGQRRRAARDERRQAKDALYELRRARKKAKDGTSLRGHHIVNAQGLAEAFPPPETPEFEPVTVRRRILHGAILVLLLAMLVAALVLANMVQRGEIELKFGQWKPLSAPVSCPSETLGYAPNASVTVNVFNGGSTEGKAGVVAEELKKRGFLVKDVANTTRDYSAPAVVISGAKGHSAAYTLQKNFPDTDYVQDDRQDATVDVIITANYGALVAVPKVDTNPGVLSCPGLSPAPSTPAVSAPAVP</sequence>
<dbReference type="Pfam" id="PF13399">
    <property type="entry name" value="LytR_C"/>
    <property type="match status" value="1"/>
</dbReference>
<reference evidence="4 5" key="1">
    <citation type="submission" date="2016-10" db="EMBL/GenBank/DDBJ databases">
        <authorList>
            <person name="de Groot N.N."/>
        </authorList>
    </citation>
    <scope>NUCLEOTIDE SEQUENCE [LARGE SCALE GENOMIC DNA]</scope>
    <source>
        <strain evidence="4 5">DSM 22274</strain>
    </source>
</reference>
<keyword evidence="2" id="KW-1133">Transmembrane helix</keyword>
<accession>A0A1H5N932</accession>
<evidence type="ECO:0000256" key="2">
    <source>
        <dbReference type="SAM" id="Phobius"/>
    </source>
</evidence>
<evidence type="ECO:0000313" key="4">
    <source>
        <dbReference type="EMBL" id="SEE98066.1"/>
    </source>
</evidence>
<dbReference type="RefSeq" id="WP_083360845.1">
    <property type="nucleotide sequence ID" value="NZ_FNTV01000001.1"/>
</dbReference>
<dbReference type="InterPro" id="IPR027381">
    <property type="entry name" value="LytR/CpsA/Psr_C"/>
</dbReference>
<dbReference type="EMBL" id="FNTV01000001">
    <property type="protein sequence ID" value="SEE98066.1"/>
    <property type="molecule type" value="Genomic_DNA"/>
</dbReference>
<feature type="domain" description="LytR/CpsA/Psr regulator C-terminal" evidence="3">
    <location>
        <begin position="164"/>
        <end position="249"/>
    </location>
</feature>
<organism evidence="4 5">
    <name type="scientific">Arthrobacter alpinus</name>
    <dbReference type="NCBI Taxonomy" id="656366"/>
    <lineage>
        <taxon>Bacteria</taxon>
        <taxon>Bacillati</taxon>
        <taxon>Actinomycetota</taxon>
        <taxon>Actinomycetes</taxon>
        <taxon>Micrococcales</taxon>
        <taxon>Micrococcaceae</taxon>
        <taxon>Arthrobacter</taxon>
    </lineage>
</organism>
<proteinExistence type="predicted"/>
<evidence type="ECO:0000313" key="5">
    <source>
        <dbReference type="Proteomes" id="UP000182725"/>
    </source>
</evidence>
<dbReference type="AlphaFoldDB" id="A0A1H5N932"/>
<keyword evidence="2" id="KW-0472">Membrane</keyword>
<evidence type="ECO:0000259" key="3">
    <source>
        <dbReference type="Pfam" id="PF13399"/>
    </source>
</evidence>
<dbReference type="Gene3D" id="3.30.70.2390">
    <property type="match status" value="1"/>
</dbReference>
<name>A0A1H5N932_9MICC</name>
<gene>
    <name evidence="4" type="ORF">SAMN04489740_3498</name>
</gene>
<evidence type="ECO:0000256" key="1">
    <source>
        <dbReference type="SAM" id="MobiDB-lite"/>
    </source>
</evidence>
<keyword evidence="2" id="KW-0812">Transmembrane</keyword>